<name>A0A7M7NQH5_STRPU</name>
<feature type="region of interest" description="Disordered" evidence="1">
    <location>
        <begin position="771"/>
        <end position="804"/>
    </location>
</feature>
<proteinExistence type="predicted"/>
<reference evidence="2" key="2">
    <citation type="submission" date="2021-01" db="UniProtKB">
        <authorList>
            <consortium name="EnsemblMetazoa"/>
        </authorList>
    </citation>
    <scope>IDENTIFICATION</scope>
</reference>
<accession>A0A7M7NQH5</accession>
<dbReference type="PANTHER" id="PTHR33480">
    <property type="entry name" value="SET DOMAIN-CONTAINING PROTEIN-RELATED"/>
    <property type="match status" value="1"/>
</dbReference>
<feature type="compositionally biased region" description="Polar residues" evidence="1">
    <location>
        <begin position="1"/>
        <end position="23"/>
    </location>
</feature>
<dbReference type="OrthoDB" id="10066064at2759"/>
<dbReference type="EnsemblMetazoa" id="XM_030984157">
    <property type="protein sequence ID" value="XP_030840017"/>
    <property type="gene ID" value="LOC105442715"/>
</dbReference>
<protein>
    <submittedName>
        <fullName evidence="2">Uncharacterized protein</fullName>
    </submittedName>
</protein>
<dbReference type="AlphaFoldDB" id="A0A7M7NQH5"/>
<evidence type="ECO:0000313" key="2">
    <source>
        <dbReference type="EnsemblMetazoa" id="XP_030840017"/>
    </source>
</evidence>
<dbReference type="PANTHER" id="PTHR33480:SF1">
    <property type="entry name" value="TYR RECOMBINASE DOMAIN-CONTAINING PROTEIN"/>
    <property type="match status" value="1"/>
</dbReference>
<dbReference type="Proteomes" id="UP000007110">
    <property type="component" value="Unassembled WGS sequence"/>
</dbReference>
<dbReference type="InParanoid" id="A0A7M7NQH5"/>
<feature type="compositionally biased region" description="Acidic residues" evidence="1">
    <location>
        <begin position="61"/>
        <end position="82"/>
    </location>
</feature>
<sequence length="879" mass="101598">MPEQVNTDNQGMPEQVNTENQGMPEQVNAEEPEVPQGIYTQEQEMSQQVYTEGSSPYTYDQSDDDSDYVPDSYSESESETDDFPADVVCNKIGKRKIQSHERALKSKRPGIEISNWSKAGIACKERMPQQVIIQDREMPEQVNTAEQEMPEQVNTEDQGIPEQVNTAEQEMPEQVNTQDQEMHEQVNTQDQEMREQVNTQDQEIPTCRPVNIPGQGSLACGTYKKPYRYCIFCKRMWSKLRNHIEKKHKDHKRVCQALKMRKKERDLVFDAFRKEGILELNKIRLRKNPDNPVLERERRNDSKTKGKLVICHLCKAFIEKRYISRHEKKHAQTSDAACEVTPIPAEMMSVVDEANGGEFMKEIISKFREGEDRDVYDICTKDPILLEVGKKMFNKQRRKVDKKSEVKKSVMADMRRLANLHSKMNMAEQAIGSLPDKSGNICDLFKRKNFRHLEEAIDAYTKVESSEGVGVKAGLKLALYYLLKRTSKILRGMFLIDDEDDKANDIAKWVTVFETSKDMIFGDAEYSLSKTREEKLRRPEQQPEEEDLRKVRDYTVKKINELGVRENIDVHEFIELRNCVVSRLTLFNARRGGEPSRLTVKAWEDADRGVWLDRRHLDELDALEKTLIDSLKIGYQTGKGNHHLVPILFPQDCVVGLKKLADKDVRRACGIAESNKYLFPSISKSAEHVSGWHAVKYICGKVELKNEERITATRNRHRISTEFALMDVPEADRGYIYKHLGHSEDVNQNIYQAPLAIKAVTVVGRRLAALDRGESEERDQEEPLMSSPGGMNQEEEGTKQEEEKDHIAYSGRGYTHWETSSKKLVCNYFEQYLLRDTRKKLPGKREVHQFLAAYPDFKIRNFKVIRSKVMNEKSKEIAW</sequence>
<evidence type="ECO:0000256" key="1">
    <source>
        <dbReference type="SAM" id="MobiDB-lite"/>
    </source>
</evidence>
<dbReference type="RefSeq" id="XP_030840017.1">
    <property type="nucleotide sequence ID" value="XM_030984157.1"/>
</dbReference>
<reference evidence="3" key="1">
    <citation type="submission" date="2015-02" db="EMBL/GenBank/DDBJ databases">
        <title>Genome sequencing for Strongylocentrotus purpuratus.</title>
        <authorList>
            <person name="Murali S."/>
            <person name="Liu Y."/>
            <person name="Vee V."/>
            <person name="English A."/>
            <person name="Wang M."/>
            <person name="Skinner E."/>
            <person name="Han Y."/>
            <person name="Muzny D.M."/>
            <person name="Worley K.C."/>
            <person name="Gibbs R.A."/>
        </authorList>
    </citation>
    <scope>NUCLEOTIDE SEQUENCE</scope>
</reference>
<feature type="region of interest" description="Disordered" evidence="1">
    <location>
        <begin position="1"/>
        <end position="82"/>
    </location>
</feature>
<keyword evidence="3" id="KW-1185">Reference proteome</keyword>
<feature type="compositionally biased region" description="Polar residues" evidence="1">
    <location>
        <begin position="38"/>
        <end position="53"/>
    </location>
</feature>
<organism evidence="2 3">
    <name type="scientific">Strongylocentrotus purpuratus</name>
    <name type="common">Purple sea urchin</name>
    <dbReference type="NCBI Taxonomy" id="7668"/>
    <lineage>
        <taxon>Eukaryota</taxon>
        <taxon>Metazoa</taxon>
        <taxon>Echinodermata</taxon>
        <taxon>Eleutherozoa</taxon>
        <taxon>Echinozoa</taxon>
        <taxon>Echinoidea</taxon>
        <taxon>Euechinoidea</taxon>
        <taxon>Echinacea</taxon>
        <taxon>Camarodonta</taxon>
        <taxon>Echinidea</taxon>
        <taxon>Strongylocentrotidae</taxon>
        <taxon>Strongylocentrotus</taxon>
    </lineage>
</organism>
<dbReference type="KEGG" id="spu:105442715"/>
<evidence type="ECO:0000313" key="3">
    <source>
        <dbReference type="Proteomes" id="UP000007110"/>
    </source>
</evidence>
<dbReference type="GeneID" id="105442715"/>